<proteinExistence type="predicted"/>
<evidence type="ECO:0000313" key="1">
    <source>
        <dbReference type="EMBL" id="MBT9316904.1"/>
    </source>
</evidence>
<dbReference type="Proteomes" id="UP000717364">
    <property type="component" value="Unassembled WGS sequence"/>
</dbReference>
<evidence type="ECO:0000313" key="2">
    <source>
        <dbReference type="Proteomes" id="UP000717364"/>
    </source>
</evidence>
<dbReference type="Pfam" id="PF00805">
    <property type="entry name" value="Pentapeptide"/>
    <property type="match status" value="3"/>
</dbReference>
<dbReference type="SUPFAM" id="SSF141571">
    <property type="entry name" value="Pentapeptide repeat-like"/>
    <property type="match status" value="1"/>
</dbReference>
<dbReference type="RefSeq" id="WP_215609971.1">
    <property type="nucleotide sequence ID" value="NZ_JADOES010000035.1"/>
</dbReference>
<organism evidence="1 2">
    <name type="scientific">Leptothoe spongobia TAU-MAC 1115</name>
    <dbReference type="NCBI Taxonomy" id="1967444"/>
    <lineage>
        <taxon>Bacteria</taxon>
        <taxon>Bacillati</taxon>
        <taxon>Cyanobacteriota</taxon>
        <taxon>Cyanophyceae</taxon>
        <taxon>Nodosilineales</taxon>
        <taxon>Cymatolegaceae</taxon>
        <taxon>Leptothoe</taxon>
        <taxon>Leptothoe spongobia</taxon>
    </lineage>
</organism>
<dbReference type="EMBL" id="JADOES010000035">
    <property type="protein sequence ID" value="MBT9316904.1"/>
    <property type="molecule type" value="Genomic_DNA"/>
</dbReference>
<reference evidence="1" key="1">
    <citation type="submission" date="2020-11" db="EMBL/GenBank/DDBJ databases">
        <authorList>
            <person name="Konstantinou D."/>
            <person name="Gkelis S."/>
            <person name="Popin R."/>
            <person name="Fewer D."/>
            <person name="Sivonen K."/>
        </authorList>
    </citation>
    <scope>NUCLEOTIDE SEQUENCE</scope>
    <source>
        <strain evidence="1">TAU-MAC 1115</strain>
    </source>
</reference>
<accession>A0A947DID2</accession>
<reference evidence="1" key="2">
    <citation type="journal article" date="2021" name="Mar. Drugs">
        <title>Genome Reduction and Secondary Metabolism of the Marine Sponge-Associated Cyanobacterium Leptothoe.</title>
        <authorList>
            <person name="Konstantinou D."/>
            <person name="Popin R.V."/>
            <person name="Fewer D.P."/>
            <person name="Sivonen K."/>
            <person name="Gkelis S."/>
        </authorList>
    </citation>
    <scope>NUCLEOTIDE SEQUENCE</scope>
    <source>
        <strain evidence="1">TAU-MAC 1115</strain>
    </source>
</reference>
<sequence length="605" mass="68496">MANVEHLKRLQQGVQSWNQWRLRHPKIRPELNGAALFAAQLSGVNLSGAKLRKVRLDKADLRGANLYKADLSGAHLPDADLSGVNLRKARLRGIRLRRTELSGANLSRANLPDSELSEANLSGANLSEANLSGANLNDANLTGANLSDSWLVNTQVIGTIFSKAMFTGACIKGWHPSNATILTGIICEYVYLKGFQKDRRPKTGTFKSGEFARIFQQTMGIVNLNFKDSIDWQALLQTFQTLRQQCADLFLAIEAIEKRRGGAFVVRMEMSPDADTTEIKRQVKELYAIKLQALNTQYKRQLRSQGHSFEIAQLHIDRERRDKATLMGILTTMAQGQQGPRYRIPTSGQALFKTENSHELGNAIHHRNSKRVTDKNVDPIQTKIIDMLLSGIPSSTITRLMHIEPGLINQYQHQSSFRTIYWRTFFNKLLDLIRLSITTLISWANDTELTPKYRLWLVHCWIKQFSILLDDQGTPNVSVRQSEIIHLLLFGMTPKEIGAALMVDPKQIFRQKRQPAFRVTFWDAYCQKLLTLMIKVTDAAAVLITNQQVAPNHRLVTLNWLLEKFPTDFSKTLERIELERIVCVLISISAGQIFQPRQPSTLVAH</sequence>
<dbReference type="AlphaFoldDB" id="A0A947DID2"/>
<dbReference type="PANTHER" id="PTHR14136">
    <property type="entry name" value="BTB_POZ DOMAIN-CONTAINING PROTEIN KCTD9"/>
    <property type="match status" value="1"/>
</dbReference>
<dbReference type="InterPro" id="IPR051082">
    <property type="entry name" value="Pentapeptide-BTB/POZ_domain"/>
</dbReference>
<keyword evidence="2" id="KW-1185">Reference proteome</keyword>
<name>A0A947DID2_9CYAN</name>
<dbReference type="Gene3D" id="2.160.20.80">
    <property type="entry name" value="E3 ubiquitin-protein ligase SopA"/>
    <property type="match status" value="1"/>
</dbReference>
<gene>
    <name evidence="1" type="ORF">IXB50_15855</name>
</gene>
<dbReference type="InterPro" id="IPR001646">
    <property type="entry name" value="5peptide_repeat"/>
</dbReference>
<protein>
    <submittedName>
        <fullName evidence="1">Pentapeptide repeat-containing protein</fullName>
    </submittedName>
</protein>
<dbReference type="PANTHER" id="PTHR14136:SF17">
    <property type="entry name" value="BTB_POZ DOMAIN-CONTAINING PROTEIN KCTD9"/>
    <property type="match status" value="1"/>
</dbReference>
<comment type="caution">
    <text evidence="1">The sequence shown here is derived from an EMBL/GenBank/DDBJ whole genome shotgun (WGS) entry which is preliminary data.</text>
</comment>